<evidence type="ECO:0000256" key="3">
    <source>
        <dbReference type="ARBA" id="ARBA00022448"/>
    </source>
</evidence>
<sequence>MGKGLEEAVGAEEEEERDDVVDGAVDFRGGTAVRSKSGSWRSAGLIIGVEVAERIAYYGIQGNMISYLTGPLRQSTATAAENINVWSGTASLLPLLGAFLADSFLGRYRTIILASLVYILGLGLLTLSAMLPSLSNSECQVDDELKSCSPPRSQVILFFISLYLVAIGQGGHKPCVQAFGADQFDEQHPKEHKDRSSFFNWWYFTMCLGCMATLSVLNYIQDNLSWVLGFGIPCIAMILALLVFLLGTMTYRFNIQQQDKRPFRRIGRVFVAAIRNRRIGRDGILAHQSSEQFEFLNKALLELKDEDSMEEESCSPSEVEEAKAVLRLVPIWASTLIYAVVFAQVPTFFTKQGVTLERTILPGIDIPPASLQTLITVAIVLFSLIYDRLFVPLARAITGKPSGITMLQRIGTGILISVFSIVLAALVETKRLKIAKESGVVDEADATVPMSIWWLVPQYLLFGMSEVFTMVGLQEFFYDQVPNELRSMGLALYLSIFGVGSFISGFLISVIEKVTGKEDSWFANNLNKAHLNYFYWLLAALSVMGLAFFTFFGKSYIYNNKGIRRQ</sequence>
<dbReference type="Proteomes" id="UP000000226">
    <property type="component" value="Chromosome 11"/>
</dbReference>
<feature type="transmembrane region" description="Helical" evidence="9">
    <location>
        <begin position="459"/>
        <end position="478"/>
    </location>
</feature>
<feature type="transmembrane region" description="Helical" evidence="9">
    <location>
        <begin position="226"/>
        <end position="251"/>
    </location>
</feature>
<feature type="transmembrane region" description="Helical" evidence="9">
    <location>
        <begin position="201"/>
        <end position="220"/>
    </location>
</feature>
<dbReference type="Gene3D" id="1.20.1250.20">
    <property type="entry name" value="MFS general substrate transporter like domains"/>
    <property type="match status" value="1"/>
</dbReference>
<comment type="subcellular location">
    <subcellularLocation>
        <location evidence="1">Membrane</location>
        <topology evidence="1">Multi-pass membrane protein</topology>
    </subcellularLocation>
</comment>
<feature type="transmembrane region" description="Helical" evidence="9">
    <location>
        <begin position="369"/>
        <end position="386"/>
    </location>
</feature>
<evidence type="ECO:0000313" key="11">
    <source>
        <dbReference type="Proteomes" id="UP000000226"/>
    </source>
</evidence>
<gene>
    <name evidence="10" type="ORF">PHAVU_011G002000g</name>
</gene>
<comment type="similarity">
    <text evidence="2">Belongs to the major facilitator superfamily. Proton-dependent oligopeptide transporter (POT/PTR) (TC 2.A.17) family.</text>
</comment>
<feature type="transmembrane region" description="Helical" evidence="9">
    <location>
        <begin position="407"/>
        <end position="427"/>
    </location>
</feature>
<dbReference type="SUPFAM" id="SSF103473">
    <property type="entry name" value="MFS general substrate transporter"/>
    <property type="match status" value="1"/>
</dbReference>
<dbReference type="eggNOG" id="KOG1237">
    <property type="taxonomic scope" value="Eukaryota"/>
</dbReference>
<dbReference type="Gramene" id="ESW03290">
    <property type="protein sequence ID" value="ESW03290"/>
    <property type="gene ID" value="PHAVU_011G002000g"/>
</dbReference>
<proteinExistence type="inferred from homology"/>
<evidence type="ECO:0000256" key="6">
    <source>
        <dbReference type="ARBA" id="ARBA00022989"/>
    </source>
</evidence>
<dbReference type="CDD" id="cd17417">
    <property type="entry name" value="MFS_NPF5"/>
    <property type="match status" value="1"/>
</dbReference>
<dbReference type="EMBL" id="CM002298">
    <property type="protein sequence ID" value="ESW03290.1"/>
    <property type="molecule type" value="Genomic_DNA"/>
</dbReference>
<accession>V7ADJ5</accession>
<protein>
    <recommendedName>
        <fullName evidence="12">Protein NRT1/ PTR FAMILY 5.10-like</fullName>
    </recommendedName>
</protein>
<dbReference type="InterPro" id="IPR044739">
    <property type="entry name" value="NRT1/PTR"/>
</dbReference>
<evidence type="ECO:0000313" key="10">
    <source>
        <dbReference type="EMBL" id="ESW03290.1"/>
    </source>
</evidence>
<keyword evidence="7 9" id="KW-0472">Membrane</keyword>
<keyword evidence="3" id="KW-0813">Transport</keyword>
<keyword evidence="11" id="KW-1185">Reference proteome</keyword>
<dbReference type="InterPro" id="IPR036259">
    <property type="entry name" value="MFS_trans_sf"/>
</dbReference>
<dbReference type="OrthoDB" id="8904098at2759"/>
<keyword evidence="4" id="KW-0597">Phosphoprotein</keyword>
<dbReference type="OMA" id="PWIANQF"/>
<dbReference type="GO" id="GO:0042937">
    <property type="term" value="F:tripeptide transmembrane transporter activity"/>
    <property type="evidence" value="ECO:0007669"/>
    <property type="project" value="InterPro"/>
</dbReference>
<dbReference type="GO" id="GO:0009705">
    <property type="term" value="C:plant-type vacuole membrane"/>
    <property type="evidence" value="ECO:0007669"/>
    <property type="project" value="UniProtKB-ARBA"/>
</dbReference>
<feature type="region of interest" description="Disordered" evidence="8">
    <location>
        <begin position="1"/>
        <end position="20"/>
    </location>
</feature>
<feature type="transmembrane region" description="Helical" evidence="9">
    <location>
        <begin position="151"/>
        <end position="168"/>
    </location>
</feature>
<dbReference type="PANTHER" id="PTHR11654">
    <property type="entry name" value="OLIGOPEPTIDE TRANSPORTER-RELATED"/>
    <property type="match status" value="1"/>
</dbReference>
<dbReference type="InterPro" id="IPR000109">
    <property type="entry name" value="POT_fam"/>
</dbReference>
<keyword evidence="5 9" id="KW-0812">Transmembrane</keyword>
<evidence type="ECO:0000256" key="2">
    <source>
        <dbReference type="ARBA" id="ARBA00005982"/>
    </source>
</evidence>
<feature type="transmembrane region" description="Helical" evidence="9">
    <location>
        <begin position="111"/>
        <end position="131"/>
    </location>
</feature>
<evidence type="ECO:0000256" key="8">
    <source>
        <dbReference type="SAM" id="MobiDB-lite"/>
    </source>
</evidence>
<evidence type="ECO:0000256" key="4">
    <source>
        <dbReference type="ARBA" id="ARBA00022553"/>
    </source>
</evidence>
<evidence type="ECO:0008006" key="12">
    <source>
        <dbReference type="Google" id="ProtNLM"/>
    </source>
</evidence>
<dbReference type="FunFam" id="1.20.1250.20:FF:000147">
    <property type="entry name" value="Protein NRT1/ PTR family 5.10"/>
    <property type="match status" value="1"/>
</dbReference>
<evidence type="ECO:0000256" key="1">
    <source>
        <dbReference type="ARBA" id="ARBA00004141"/>
    </source>
</evidence>
<dbReference type="GO" id="GO:0071916">
    <property type="term" value="F:dipeptide transmembrane transporter activity"/>
    <property type="evidence" value="ECO:0007669"/>
    <property type="project" value="InterPro"/>
</dbReference>
<dbReference type="PROSITE" id="PS01022">
    <property type="entry name" value="PTR2_1"/>
    <property type="match status" value="1"/>
</dbReference>
<evidence type="ECO:0000256" key="7">
    <source>
        <dbReference type="ARBA" id="ARBA00023136"/>
    </source>
</evidence>
<feature type="transmembrane region" description="Helical" evidence="9">
    <location>
        <begin position="490"/>
        <end position="511"/>
    </location>
</feature>
<feature type="transmembrane region" description="Helical" evidence="9">
    <location>
        <begin position="533"/>
        <end position="557"/>
    </location>
</feature>
<dbReference type="SMR" id="V7ADJ5"/>
<keyword evidence="6 9" id="KW-1133">Transmembrane helix</keyword>
<feature type="transmembrane region" description="Helical" evidence="9">
    <location>
        <begin position="325"/>
        <end position="349"/>
    </location>
</feature>
<name>V7ADJ5_PHAVU</name>
<reference evidence="11" key="1">
    <citation type="journal article" date="2014" name="Nat. Genet.">
        <title>A reference genome for common bean and genome-wide analysis of dual domestications.</title>
        <authorList>
            <person name="Schmutz J."/>
            <person name="McClean P.E."/>
            <person name="Mamidi S."/>
            <person name="Wu G.A."/>
            <person name="Cannon S.B."/>
            <person name="Grimwood J."/>
            <person name="Jenkins J."/>
            <person name="Shu S."/>
            <person name="Song Q."/>
            <person name="Chavarro C."/>
            <person name="Torres-Torres M."/>
            <person name="Geffroy V."/>
            <person name="Moghaddam S.M."/>
            <person name="Gao D."/>
            <person name="Abernathy B."/>
            <person name="Barry K."/>
            <person name="Blair M."/>
            <person name="Brick M.A."/>
            <person name="Chovatia M."/>
            <person name="Gepts P."/>
            <person name="Goodstein D.M."/>
            <person name="Gonzales M."/>
            <person name="Hellsten U."/>
            <person name="Hyten D.L."/>
            <person name="Jia G."/>
            <person name="Kelly J.D."/>
            <person name="Kudrna D."/>
            <person name="Lee R."/>
            <person name="Richard M.M."/>
            <person name="Miklas P.N."/>
            <person name="Osorno J.M."/>
            <person name="Rodrigues J."/>
            <person name="Thareau V."/>
            <person name="Urrea C.A."/>
            <person name="Wang M."/>
            <person name="Yu Y."/>
            <person name="Zhang M."/>
            <person name="Wing R.A."/>
            <person name="Cregan P.B."/>
            <person name="Rokhsar D.S."/>
            <person name="Jackson S.A."/>
        </authorList>
    </citation>
    <scope>NUCLEOTIDE SEQUENCE [LARGE SCALE GENOMIC DNA]</scope>
    <source>
        <strain evidence="11">cv. G19833</strain>
    </source>
</reference>
<dbReference type="GO" id="GO:0080054">
    <property type="term" value="F:low-affinity nitrate transmembrane transporter activity"/>
    <property type="evidence" value="ECO:0007669"/>
    <property type="project" value="UniProtKB-ARBA"/>
</dbReference>
<evidence type="ECO:0000256" key="5">
    <source>
        <dbReference type="ARBA" id="ARBA00022692"/>
    </source>
</evidence>
<dbReference type="Pfam" id="PF00854">
    <property type="entry name" value="PTR2"/>
    <property type="match status" value="1"/>
</dbReference>
<organism evidence="10 11">
    <name type="scientific">Phaseolus vulgaris</name>
    <name type="common">Kidney bean</name>
    <name type="synonym">French bean</name>
    <dbReference type="NCBI Taxonomy" id="3885"/>
    <lineage>
        <taxon>Eukaryota</taxon>
        <taxon>Viridiplantae</taxon>
        <taxon>Streptophyta</taxon>
        <taxon>Embryophyta</taxon>
        <taxon>Tracheophyta</taxon>
        <taxon>Spermatophyta</taxon>
        <taxon>Magnoliopsida</taxon>
        <taxon>eudicotyledons</taxon>
        <taxon>Gunneridae</taxon>
        <taxon>Pentapetalae</taxon>
        <taxon>rosids</taxon>
        <taxon>fabids</taxon>
        <taxon>Fabales</taxon>
        <taxon>Fabaceae</taxon>
        <taxon>Papilionoideae</taxon>
        <taxon>50 kb inversion clade</taxon>
        <taxon>NPAAA clade</taxon>
        <taxon>indigoferoid/millettioid clade</taxon>
        <taxon>Phaseoleae</taxon>
        <taxon>Phaseolus</taxon>
    </lineage>
</organism>
<dbReference type="InterPro" id="IPR018456">
    <property type="entry name" value="PTR2_symporter_CS"/>
</dbReference>
<dbReference type="AlphaFoldDB" id="V7ADJ5"/>
<feature type="compositionally biased region" description="Acidic residues" evidence="8">
    <location>
        <begin position="9"/>
        <end position="20"/>
    </location>
</feature>
<evidence type="ECO:0000256" key="9">
    <source>
        <dbReference type="SAM" id="Phobius"/>
    </source>
</evidence>